<dbReference type="AlphaFoldDB" id="A0ABD3UWW0"/>
<dbReference type="Gene3D" id="3.40.720.10">
    <property type="entry name" value="Alkaline Phosphatase, subunit A"/>
    <property type="match status" value="1"/>
</dbReference>
<dbReference type="Proteomes" id="UP001634394">
    <property type="component" value="Unassembled WGS sequence"/>
</dbReference>
<keyword evidence="1" id="KW-0472">Membrane</keyword>
<proteinExistence type="predicted"/>
<evidence type="ECO:0000256" key="1">
    <source>
        <dbReference type="SAM" id="Phobius"/>
    </source>
</evidence>
<accession>A0ABD3UWW0</accession>
<reference evidence="2 3" key="1">
    <citation type="submission" date="2024-11" db="EMBL/GenBank/DDBJ databases">
        <title>Chromosome-level genome assembly of the freshwater bivalve Anodonta woodiana.</title>
        <authorList>
            <person name="Chen X."/>
        </authorList>
    </citation>
    <scope>NUCLEOTIDE SEQUENCE [LARGE SCALE GENOMIC DNA]</scope>
    <source>
        <strain evidence="2">MN2024</strain>
        <tissue evidence="2">Gills</tissue>
    </source>
</reference>
<protein>
    <recommendedName>
        <fullName evidence="4">DUF229 domain containing protein</fullName>
    </recommendedName>
</protein>
<sequence length="641" mass="74069">MQEDVYYYIKVWTVRHSYCVLFFAFLITFCISLLMLSTAYTVPTIKPQTRVKQYCKFPTLDPWDNSVLKFLRDRDIFHCSKTPSLLYVDGDGILKYNFKVLKKPYEVDTKDLVCSSRRIERIINDIAIEYGPVFQINPPEFIPARFFRATCSVKGTVIYDNLHMNVKWKDDFSNSFVIPETDDRLSVFIFGIDSLSRSHFIRKLPKTLNFLTNNLNVYDFKNYVTVGKNSFPNLLPFLTGKAVSELPADYSNNYLDYLPFLWKEAAMLKYTTLYAEDRAHYSTFNYLKLGFRYPPTDYYFRPFMSAVESFDPVLIEQLGVTQHCLGNVEQYKLQIHFFKEFLHKYKSRLRLAFSWLNQLTHDNFNGIEYADKAFADLFMWMKSEGHLDNAIFIVMSDHGFRLDDFSTTLLGRLESQQPFLAVYLPDKLKRVYPYLAKNMKTNTERLVTPFDLHHTLQDVLYSRYNGTRAKTDQGIEKISLFTSLPEFRSCDDAGIPEPSCVCNLTVPVPVTLPIIGKLANFIVANINGIIESHNNGKLCELLQLYEVREASIVHSFGTDQSQGPVNLQETAEANIDGRYTLVIVTLPGQGLFEGLVDYINKNMKLVGKAARLNRYGGQSPCIKDDNIEQYCYCKTNHTDIP</sequence>
<keyword evidence="3" id="KW-1185">Reference proteome</keyword>
<dbReference type="CDD" id="cd16021">
    <property type="entry name" value="ALP_like"/>
    <property type="match status" value="1"/>
</dbReference>
<gene>
    <name evidence="2" type="ORF">ACJMK2_013243</name>
</gene>
<evidence type="ECO:0000313" key="3">
    <source>
        <dbReference type="Proteomes" id="UP001634394"/>
    </source>
</evidence>
<organism evidence="2 3">
    <name type="scientific">Sinanodonta woodiana</name>
    <name type="common">Chinese pond mussel</name>
    <name type="synonym">Anodonta woodiana</name>
    <dbReference type="NCBI Taxonomy" id="1069815"/>
    <lineage>
        <taxon>Eukaryota</taxon>
        <taxon>Metazoa</taxon>
        <taxon>Spiralia</taxon>
        <taxon>Lophotrochozoa</taxon>
        <taxon>Mollusca</taxon>
        <taxon>Bivalvia</taxon>
        <taxon>Autobranchia</taxon>
        <taxon>Heteroconchia</taxon>
        <taxon>Palaeoheterodonta</taxon>
        <taxon>Unionida</taxon>
        <taxon>Unionoidea</taxon>
        <taxon>Unionidae</taxon>
        <taxon>Unioninae</taxon>
        <taxon>Sinanodonta</taxon>
    </lineage>
</organism>
<evidence type="ECO:0000313" key="2">
    <source>
        <dbReference type="EMBL" id="KAL3853949.1"/>
    </source>
</evidence>
<feature type="transmembrane region" description="Helical" evidence="1">
    <location>
        <begin position="20"/>
        <end position="42"/>
    </location>
</feature>
<dbReference type="FunFam" id="3.40.720.10:FF:000017">
    <property type="entry name" value="Predicted protein"/>
    <property type="match status" value="1"/>
</dbReference>
<comment type="caution">
    <text evidence="2">The sequence shown here is derived from an EMBL/GenBank/DDBJ whole genome shotgun (WGS) entry which is preliminary data.</text>
</comment>
<evidence type="ECO:0008006" key="4">
    <source>
        <dbReference type="Google" id="ProtNLM"/>
    </source>
</evidence>
<dbReference type="Pfam" id="PF02995">
    <property type="entry name" value="DUF229"/>
    <property type="match status" value="1"/>
</dbReference>
<dbReference type="PANTHER" id="PTHR10974">
    <property type="entry name" value="FI08016P-RELATED"/>
    <property type="match status" value="1"/>
</dbReference>
<dbReference type="InterPro" id="IPR004245">
    <property type="entry name" value="DUF229"/>
</dbReference>
<dbReference type="EMBL" id="JBJQND010000014">
    <property type="protein sequence ID" value="KAL3853949.1"/>
    <property type="molecule type" value="Genomic_DNA"/>
</dbReference>
<dbReference type="InterPro" id="IPR017850">
    <property type="entry name" value="Alkaline_phosphatase_core_sf"/>
</dbReference>
<keyword evidence="1" id="KW-0812">Transmembrane</keyword>
<dbReference type="SUPFAM" id="SSF53649">
    <property type="entry name" value="Alkaline phosphatase-like"/>
    <property type="match status" value="1"/>
</dbReference>
<keyword evidence="1" id="KW-1133">Transmembrane helix</keyword>
<dbReference type="PANTHER" id="PTHR10974:SF1">
    <property type="entry name" value="FI08016P-RELATED"/>
    <property type="match status" value="1"/>
</dbReference>
<name>A0ABD3UWW0_SINWO</name>